<dbReference type="AlphaFoldDB" id="A0A6V2G3C3"/>
<evidence type="ECO:0000256" key="2">
    <source>
        <dbReference type="SAM" id="Phobius"/>
    </source>
</evidence>
<gene>
    <name evidence="3" type="ORF">DBRI1063_LOCUS16790</name>
</gene>
<proteinExistence type="predicted"/>
<protein>
    <submittedName>
        <fullName evidence="3">Uncharacterized protein</fullName>
    </submittedName>
</protein>
<keyword evidence="2" id="KW-1133">Transmembrane helix</keyword>
<keyword evidence="2" id="KW-0812">Transmembrane</keyword>
<feature type="compositionally biased region" description="Basic and acidic residues" evidence="1">
    <location>
        <begin position="1"/>
        <end position="11"/>
    </location>
</feature>
<organism evidence="3">
    <name type="scientific">Ditylum brightwellii</name>
    <dbReference type="NCBI Taxonomy" id="49249"/>
    <lineage>
        <taxon>Eukaryota</taxon>
        <taxon>Sar</taxon>
        <taxon>Stramenopiles</taxon>
        <taxon>Ochrophyta</taxon>
        <taxon>Bacillariophyta</taxon>
        <taxon>Mediophyceae</taxon>
        <taxon>Lithodesmiophycidae</taxon>
        <taxon>Lithodesmiales</taxon>
        <taxon>Lithodesmiaceae</taxon>
        <taxon>Ditylum</taxon>
    </lineage>
</organism>
<evidence type="ECO:0000313" key="3">
    <source>
        <dbReference type="EMBL" id="CAD9341470.1"/>
    </source>
</evidence>
<feature type="region of interest" description="Disordered" evidence="1">
    <location>
        <begin position="1"/>
        <end position="34"/>
    </location>
</feature>
<dbReference type="EMBL" id="HBGN01026148">
    <property type="protein sequence ID" value="CAD9341470.1"/>
    <property type="molecule type" value="Transcribed_RNA"/>
</dbReference>
<feature type="transmembrane region" description="Helical" evidence="2">
    <location>
        <begin position="48"/>
        <end position="68"/>
    </location>
</feature>
<name>A0A6V2G3C3_9STRA</name>
<accession>A0A6V2G3C3</accession>
<reference evidence="3" key="1">
    <citation type="submission" date="2021-01" db="EMBL/GenBank/DDBJ databases">
        <authorList>
            <person name="Corre E."/>
            <person name="Pelletier E."/>
            <person name="Niang G."/>
            <person name="Scheremetjew M."/>
            <person name="Finn R."/>
            <person name="Kale V."/>
            <person name="Holt S."/>
            <person name="Cochrane G."/>
            <person name="Meng A."/>
            <person name="Brown T."/>
            <person name="Cohen L."/>
        </authorList>
    </citation>
    <scope>NUCLEOTIDE SEQUENCE</scope>
    <source>
        <strain evidence="3">Pop2</strain>
    </source>
</reference>
<evidence type="ECO:0000256" key="1">
    <source>
        <dbReference type="SAM" id="MobiDB-lite"/>
    </source>
</evidence>
<keyword evidence="2" id="KW-0472">Membrane</keyword>
<sequence length="217" mass="24380">MDTSSDHKENTLDLEEPVSFSNEQMPCDRNENSQTADKPCTVFMGRKTCYAVLLLLVFVVAVTSFLVVDNSNKTVHMEDDVPLTVNTSSGFTINPGLASDDSGNRELGFYCPNRHFDHAVIRYDKIGVWRTGHSNVCNRCPSHFEACNQRSPTANADMENYLKNKYGAPYDCKTYHINTHTGYWCDSTTTSCMFGCNAHAHCSGGCEYVQDCHRWCL</sequence>